<evidence type="ECO:0000256" key="5">
    <source>
        <dbReference type="ARBA" id="ARBA00022989"/>
    </source>
</evidence>
<dbReference type="Proteomes" id="UP001634007">
    <property type="component" value="Unassembled WGS sequence"/>
</dbReference>
<feature type="transmembrane region" description="Helical" evidence="7">
    <location>
        <begin position="132"/>
        <end position="151"/>
    </location>
</feature>
<feature type="transmembrane region" description="Helical" evidence="7">
    <location>
        <begin position="414"/>
        <end position="434"/>
    </location>
</feature>
<dbReference type="Pfam" id="PF01490">
    <property type="entry name" value="Aa_trans"/>
    <property type="match status" value="2"/>
</dbReference>
<comment type="caution">
    <text evidence="9">The sequence shown here is derived from an EMBL/GenBank/DDBJ whole genome shotgun (WGS) entry which is preliminary data.</text>
</comment>
<keyword evidence="6 7" id="KW-0472">Membrane</keyword>
<evidence type="ECO:0000259" key="8">
    <source>
        <dbReference type="Pfam" id="PF01490"/>
    </source>
</evidence>
<dbReference type="AlphaFoldDB" id="A0ABD3JXL0"/>
<feature type="transmembrane region" description="Helical" evidence="7">
    <location>
        <begin position="229"/>
        <end position="253"/>
    </location>
</feature>
<dbReference type="PANTHER" id="PTHR48017">
    <property type="entry name" value="OS05G0424000 PROTEIN-RELATED"/>
    <property type="match status" value="1"/>
</dbReference>
<feature type="transmembrane region" description="Helical" evidence="7">
    <location>
        <begin position="205"/>
        <end position="223"/>
    </location>
</feature>
<evidence type="ECO:0000256" key="1">
    <source>
        <dbReference type="ARBA" id="ARBA00004370"/>
    </source>
</evidence>
<evidence type="ECO:0000256" key="2">
    <source>
        <dbReference type="ARBA" id="ARBA00022448"/>
    </source>
</evidence>
<accession>A0ABD3JXL0</accession>
<feature type="transmembrane region" description="Helical" evidence="7">
    <location>
        <begin position="470"/>
        <end position="495"/>
    </location>
</feature>
<keyword evidence="3 7" id="KW-0812">Transmembrane</keyword>
<feature type="domain" description="Amino acid transporter transmembrane" evidence="8">
    <location>
        <begin position="18"/>
        <end position="105"/>
    </location>
</feature>
<keyword evidence="10" id="KW-1185">Reference proteome</keyword>
<feature type="transmembrane region" description="Helical" evidence="7">
    <location>
        <begin position="48"/>
        <end position="71"/>
    </location>
</feature>
<comment type="subcellular location">
    <subcellularLocation>
        <location evidence="1">Membrane</location>
    </subcellularLocation>
</comment>
<evidence type="ECO:0000313" key="10">
    <source>
        <dbReference type="Proteomes" id="UP001634007"/>
    </source>
</evidence>
<feature type="transmembrane region" description="Helical" evidence="7">
    <location>
        <begin position="440"/>
        <end position="458"/>
    </location>
</feature>
<organism evidence="9 10">
    <name type="scientific">Eucalyptus globulus</name>
    <name type="common">Tasmanian blue gum</name>
    <dbReference type="NCBI Taxonomy" id="34317"/>
    <lineage>
        <taxon>Eukaryota</taxon>
        <taxon>Viridiplantae</taxon>
        <taxon>Streptophyta</taxon>
        <taxon>Embryophyta</taxon>
        <taxon>Tracheophyta</taxon>
        <taxon>Spermatophyta</taxon>
        <taxon>Magnoliopsida</taxon>
        <taxon>eudicotyledons</taxon>
        <taxon>Gunneridae</taxon>
        <taxon>Pentapetalae</taxon>
        <taxon>rosids</taxon>
        <taxon>malvids</taxon>
        <taxon>Myrtales</taxon>
        <taxon>Myrtaceae</taxon>
        <taxon>Myrtoideae</taxon>
        <taxon>Eucalypteae</taxon>
        <taxon>Eucalyptus</taxon>
    </lineage>
</organism>
<keyword evidence="5 7" id="KW-1133">Transmembrane helix</keyword>
<evidence type="ECO:0000256" key="7">
    <source>
        <dbReference type="SAM" id="Phobius"/>
    </source>
</evidence>
<dbReference type="InterPro" id="IPR013057">
    <property type="entry name" value="AA_transpt_TM"/>
</dbReference>
<evidence type="ECO:0000256" key="4">
    <source>
        <dbReference type="ARBA" id="ARBA00022970"/>
    </source>
</evidence>
<protein>
    <recommendedName>
        <fullName evidence="8">Amino acid transporter transmembrane domain-containing protein</fullName>
    </recommendedName>
</protein>
<feature type="transmembrane region" description="Helical" evidence="7">
    <location>
        <begin position="163"/>
        <end position="184"/>
    </location>
</feature>
<feature type="transmembrane region" description="Helical" evidence="7">
    <location>
        <begin position="21"/>
        <end position="42"/>
    </location>
</feature>
<keyword evidence="4" id="KW-0029">Amino-acid transport</keyword>
<evidence type="ECO:0000256" key="6">
    <source>
        <dbReference type="ARBA" id="ARBA00023136"/>
    </source>
</evidence>
<evidence type="ECO:0000313" key="9">
    <source>
        <dbReference type="EMBL" id="KAL3729086.1"/>
    </source>
</evidence>
<dbReference type="GO" id="GO:0016020">
    <property type="term" value="C:membrane"/>
    <property type="evidence" value="ECO:0007669"/>
    <property type="project" value="UniProtKB-SubCell"/>
</dbReference>
<evidence type="ECO:0000256" key="3">
    <source>
        <dbReference type="ARBA" id="ARBA00022692"/>
    </source>
</evidence>
<reference evidence="9 10" key="1">
    <citation type="submission" date="2024-11" db="EMBL/GenBank/DDBJ databases">
        <title>Chromosome-level genome assembly of Eucalyptus globulus Labill. provides insights into its genome evolution.</title>
        <authorList>
            <person name="Li X."/>
        </authorList>
    </citation>
    <scope>NUCLEOTIDE SEQUENCE [LARGE SCALE GENOMIC DNA]</scope>
    <source>
        <strain evidence="9">CL2024</strain>
        <tissue evidence="9">Fresh tender leaves</tissue>
    </source>
</reference>
<sequence length="509" mass="57334">MKVFQMERVERISLLDQSGTFWTASAHISSAMVGTILLYVAWDIAHLGWIAGPAAMCLISFLCYCTSCLLCDCYDSASPDRNCTYADSVRSILGMEFHYCVVASHYFGSRTLIKLPINFCIQMYSKKCRVTFNYVIIGTLDSQNISIFRVIFSGGVKAKACAFIQYLTIFGMAVEIMVAASWSMMAIKYTNCYHKRNGEKKCDTLSNPYAIIFGITEILLSQIPDFDGIWWVSIVSVVMLFTNAFIGLGLAIARVAAGGSHKSNEAVTGTKKIWRSFRALGDITFAYSFSEILIEIQDTISESESESKSKSTMKKATLWSTVVMTTLFMLWGCVGYAAFGDLTPEDLTNSAFDGPFWLIYIANAASLINLVGRYQIYSQPIFAVVEEQAAKRWRCTREREIPLPGLGQMNLFRLVWRTVFVILTTVISVAFPRFNDVVEIITLGFWPLAVYFPVEMYIKQKKIDRWSSTWVCLQMLSMACLAISIMATVGSIAGLKDYLKDYRPFRMKY</sequence>
<feature type="transmembrane region" description="Helical" evidence="7">
    <location>
        <begin position="316"/>
        <end position="339"/>
    </location>
</feature>
<dbReference type="GO" id="GO:0006865">
    <property type="term" value="P:amino acid transport"/>
    <property type="evidence" value="ECO:0007669"/>
    <property type="project" value="UniProtKB-KW"/>
</dbReference>
<gene>
    <name evidence="9" type="ORF">ACJRO7_033654</name>
</gene>
<keyword evidence="2" id="KW-0813">Transport</keyword>
<name>A0ABD3JXL0_EUCGL</name>
<feature type="transmembrane region" description="Helical" evidence="7">
    <location>
        <begin position="354"/>
        <end position="372"/>
    </location>
</feature>
<dbReference type="EMBL" id="JBJKBG010000008">
    <property type="protein sequence ID" value="KAL3729086.1"/>
    <property type="molecule type" value="Genomic_DNA"/>
</dbReference>
<feature type="domain" description="Amino acid transporter transmembrane" evidence="8">
    <location>
        <begin position="154"/>
        <end position="495"/>
    </location>
</feature>
<proteinExistence type="predicted"/>